<dbReference type="AlphaFoldDB" id="A0A0A8YUD9"/>
<name>A0A0A8YUD9_ARUDO</name>
<accession>A0A0A8YUD9</accession>
<reference evidence="1" key="1">
    <citation type="submission" date="2014-09" db="EMBL/GenBank/DDBJ databases">
        <authorList>
            <person name="Magalhaes I.L.F."/>
            <person name="Oliveira U."/>
            <person name="Santos F.R."/>
            <person name="Vidigal T.H.D.A."/>
            <person name="Brescovit A.D."/>
            <person name="Santos A.J."/>
        </authorList>
    </citation>
    <scope>NUCLEOTIDE SEQUENCE</scope>
    <source>
        <tissue evidence="1">Shoot tissue taken approximately 20 cm above the soil surface</tissue>
    </source>
</reference>
<dbReference type="EMBL" id="GBRH01268862">
    <property type="protein sequence ID" value="JAD29033.1"/>
    <property type="molecule type" value="Transcribed_RNA"/>
</dbReference>
<reference evidence="1" key="2">
    <citation type="journal article" date="2015" name="Data Brief">
        <title>Shoot transcriptome of the giant reed, Arundo donax.</title>
        <authorList>
            <person name="Barrero R.A."/>
            <person name="Guerrero F.D."/>
            <person name="Moolhuijzen P."/>
            <person name="Goolsby J.A."/>
            <person name="Tidwell J."/>
            <person name="Bellgard S.E."/>
            <person name="Bellgard M.I."/>
        </authorList>
    </citation>
    <scope>NUCLEOTIDE SEQUENCE</scope>
    <source>
        <tissue evidence="1">Shoot tissue taken approximately 20 cm above the soil surface</tissue>
    </source>
</reference>
<proteinExistence type="predicted"/>
<evidence type="ECO:0000313" key="1">
    <source>
        <dbReference type="EMBL" id="JAD29033.1"/>
    </source>
</evidence>
<sequence length="61" mass="7183">MHHLLFSISFPNSPNNELMGHKRGIRHPMLYRFLGRSQSFVVIICSWCYQQFIDLVFGAKN</sequence>
<protein>
    <submittedName>
        <fullName evidence="1">Uncharacterized protein</fullName>
    </submittedName>
</protein>
<organism evidence="1">
    <name type="scientific">Arundo donax</name>
    <name type="common">Giant reed</name>
    <name type="synonym">Donax arundinaceus</name>
    <dbReference type="NCBI Taxonomy" id="35708"/>
    <lineage>
        <taxon>Eukaryota</taxon>
        <taxon>Viridiplantae</taxon>
        <taxon>Streptophyta</taxon>
        <taxon>Embryophyta</taxon>
        <taxon>Tracheophyta</taxon>
        <taxon>Spermatophyta</taxon>
        <taxon>Magnoliopsida</taxon>
        <taxon>Liliopsida</taxon>
        <taxon>Poales</taxon>
        <taxon>Poaceae</taxon>
        <taxon>PACMAD clade</taxon>
        <taxon>Arundinoideae</taxon>
        <taxon>Arundineae</taxon>
        <taxon>Arundo</taxon>
    </lineage>
</organism>